<proteinExistence type="predicted"/>
<dbReference type="Pfam" id="PF05960">
    <property type="entry name" value="DUF885"/>
    <property type="match status" value="1"/>
</dbReference>
<accession>A0A2N1PK66</accession>
<dbReference type="PANTHER" id="PTHR33361:SF2">
    <property type="entry name" value="DUF885 DOMAIN-CONTAINING PROTEIN"/>
    <property type="match status" value="1"/>
</dbReference>
<dbReference type="PANTHER" id="PTHR33361">
    <property type="entry name" value="GLR0591 PROTEIN"/>
    <property type="match status" value="1"/>
</dbReference>
<dbReference type="Proteomes" id="UP000233256">
    <property type="component" value="Unassembled WGS sequence"/>
</dbReference>
<organism evidence="1 2">
    <name type="scientific">Candidatus Wallbacteria bacterium HGW-Wallbacteria-1</name>
    <dbReference type="NCBI Taxonomy" id="2013854"/>
    <lineage>
        <taxon>Bacteria</taxon>
        <taxon>Candidatus Walliibacteriota</taxon>
    </lineage>
</organism>
<protein>
    <recommendedName>
        <fullName evidence="3">DUF885 domain-containing protein</fullName>
    </recommendedName>
</protein>
<evidence type="ECO:0000313" key="2">
    <source>
        <dbReference type="Proteomes" id="UP000233256"/>
    </source>
</evidence>
<dbReference type="EMBL" id="PGXC01000036">
    <property type="protein sequence ID" value="PKK88730.1"/>
    <property type="molecule type" value="Genomic_DNA"/>
</dbReference>
<reference evidence="1 2" key="1">
    <citation type="journal article" date="2017" name="ISME J.">
        <title>Potential for microbial H2 and metal transformations associated with novel bacteria and archaea in deep terrestrial subsurface sediments.</title>
        <authorList>
            <person name="Hernsdorf A.W."/>
            <person name="Amano Y."/>
            <person name="Miyakawa K."/>
            <person name="Ise K."/>
            <person name="Suzuki Y."/>
            <person name="Anantharaman K."/>
            <person name="Probst A."/>
            <person name="Burstein D."/>
            <person name="Thomas B.C."/>
            <person name="Banfield J.F."/>
        </authorList>
    </citation>
    <scope>NUCLEOTIDE SEQUENCE [LARGE SCALE GENOMIC DNA]</scope>
    <source>
        <strain evidence="1">HGW-Wallbacteria-1</strain>
    </source>
</reference>
<evidence type="ECO:0008006" key="3">
    <source>
        <dbReference type="Google" id="ProtNLM"/>
    </source>
</evidence>
<sequence length="582" mass="66389">MNSLLEALMSLSTELARLLSEYDEWLLSENPFLATMLGDHRFNHLLGENGPARIEKDAIAYKNFLVKVDALPSENMDQDDLLTASILKKGLENALEGVDLGVHLLCVDHMSGPQINLPHLCQIHPFRDKKDYEDFLSRLVQIPENLDGDIAILRLGIDKGLTNPTFSIRQAIEQTRALIDNIQSPFFLPITGQKPDFQGKGEIFEAISEAIKGKIWPSLSKFADFLEKEYLPVCTDDPGLCHRPGGDRIYKFLVAQHTAPGLKPEEIHKIGLSEVSRVQKEMLTIMKAVDFKGELSDFFNMLKSDSRFLASSREEYMNFFESILKAMEEKIPQYFKTLPKYPYEVKPMESFREKNAPTAYYMPGPLDGSRPGIYYVNTYEWEKRSTYTLEALSFHEAVPGHHFQISLSRELAELPLVRKLAHYTAYIEGWALYTELLAREMGFYTDPYSDFGRLTFDAWRSARLVIDTGLHHLGWDMETARKYLRDNTSLSEPDIAAEIDRYCVMPGQALSYKIGQIQMIKLRKLAMDRLGEAFDYGEFHDTILLSGALPLDILEEKVVEWVEKVISQNRETNSAVEQGING</sequence>
<comment type="caution">
    <text evidence="1">The sequence shown here is derived from an EMBL/GenBank/DDBJ whole genome shotgun (WGS) entry which is preliminary data.</text>
</comment>
<dbReference type="AlphaFoldDB" id="A0A2N1PK66"/>
<name>A0A2N1PK66_9BACT</name>
<gene>
    <name evidence="1" type="ORF">CVV64_17580</name>
</gene>
<evidence type="ECO:0000313" key="1">
    <source>
        <dbReference type="EMBL" id="PKK88730.1"/>
    </source>
</evidence>
<dbReference type="InterPro" id="IPR010281">
    <property type="entry name" value="DUF885"/>
</dbReference>